<reference evidence="3" key="2">
    <citation type="submission" date="2018-03" db="EMBL/GenBank/DDBJ databases">
        <title>The Triticum urartu genome reveals the dynamic nature of wheat genome evolution.</title>
        <authorList>
            <person name="Ling H."/>
            <person name="Ma B."/>
            <person name="Shi X."/>
            <person name="Liu H."/>
            <person name="Dong L."/>
            <person name="Sun H."/>
            <person name="Cao Y."/>
            <person name="Gao Q."/>
            <person name="Zheng S."/>
            <person name="Li Y."/>
            <person name="Yu Y."/>
            <person name="Du H."/>
            <person name="Qi M."/>
            <person name="Li Y."/>
            <person name="Yu H."/>
            <person name="Cui Y."/>
            <person name="Wang N."/>
            <person name="Chen C."/>
            <person name="Wu H."/>
            <person name="Zhao Y."/>
            <person name="Zhang J."/>
            <person name="Li Y."/>
            <person name="Zhou W."/>
            <person name="Zhang B."/>
            <person name="Hu W."/>
            <person name="Eijk M."/>
            <person name="Tang J."/>
            <person name="Witsenboer H."/>
            <person name="Zhao S."/>
            <person name="Li Z."/>
            <person name="Zhang A."/>
            <person name="Wang D."/>
            <person name="Liang C."/>
        </authorList>
    </citation>
    <scope>NUCLEOTIDE SEQUENCE [LARGE SCALE GENOMIC DNA]</scope>
    <source>
        <strain evidence="3">cv. G1812</strain>
    </source>
</reference>
<dbReference type="Gramene" id="TuG1812G0300002158.01.T01">
    <property type="protein sequence ID" value="TuG1812G0300002158.01.T01"/>
    <property type="gene ID" value="TuG1812G0300002158.01"/>
</dbReference>
<dbReference type="EnsemblPlants" id="TuG1812G0300002158.01.T02">
    <property type="protein sequence ID" value="TuG1812G0300002158.01.T02"/>
    <property type="gene ID" value="TuG1812G0300002158.01"/>
</dbReference>
<dbReference type="Proteomes" id="UP000015106">
    <property type="component" value="Chromosome 3"/>
</dbReference>
<reference evidence="3" key="3">
    <citation type="submission" date="2022-06" db="UniProtKB">
        <authorList>
            <consortium name="EnsemblPlants"/>
        </authorList>
    </citation>
    <scope>IDENTIFICATION</scope>
</reference>
<reference evidence="4" key="1">
    <citation type="journal article" date="2013" name="Nature">
        <title>Draft genome of the wheat A-genome progenitor Triticum urartu.</title>
        <authorList>
            <person name="Ling H.Q."/>
            <person name="Zhao S."/>
            <person name="Liu D."/>
            <person name="Wang J."/>
            <person name="Sun H."/>
            <person name="Zhang C."/>
            <person name="Fan H."/>
            <person name="Li D."/>
            <person name="Dong L."/>
            <person name="Tao Y."/>
            <person name="Gao C."/>
            <person name="Wu H."/>
            <person name="Li Y."/>
            <person name="Cui Y."/>
            <person name="Guo X."/>
            <person name="Zheng S."/>
            <person name="Wang B."/>
            <person name="Yu K."/>
            <person name="Liang Q."/>
            <person name="Yang W."/>
            <person name="Lou X."/>
            <person name="Chen J."/>
            <person name="Feng M."/>
            <person name="Jian J."/>
            <person name="Zhang X."/>
            <person name="Luo G."/>
            <person name="Jiang Y."/>
            <person name="Liu J."/>
            <person name="Wang Z."/>
            <person name="Sha Y."/>
            <person name="Zhang B."/>
            <person name="Wu H."/>
            <person name="Tang D."/>
            <person name="Shen Q."/>
            <person name="Xue P."/>
            <person name="Zou S."/>
            <person name="Wang X."/>
            <person name="Liu X."/>
            <person name="Wang F."/>
            <person name="Yang Y."/>
            <person name="An X."/>
            <person name="Dong Z."/>
            <person name="Zhang K."/>
            <person name="Zhang X."/>
            <person name="Luo M.C."/>
            <person name="Dvorak J."/>
            <person name="Tong Y."/>
            <person name="Wang J."/>
            <person name="Yang H."/>
            <person name="Li Z."/>
            <person name="Wang D."/>
            <person name="Zhang A."/>
            <person name="Wang J."/>
        </authorList>
    </citation>
    <scope>NUCLEOTIDE SEQUENCE</scope>
    <source>
        <strain evidence="4">cv. G1812</strain>
    </source>
</reference>
<dbReference type="RefSeq" id="XP_048563144.1">
    <property type="nucleotide sequence ID" value="XM_048707187.1"/>
</dbReference>
<feature type="domain" description="Piwi" evidence="2">
    <location>
        <begin position="1"/>
        <end position="121"/>
    </location>
</feature>
<dbReference type="GeneID" id="125543725"/>
<dbReference type="SUPFAM" id="SSF53098">
    <property type="entry name" value="Ribonuclease H-like"/>
    <property type="match status" value="1"/>
</dbReference>
<dbReference type="Pfam" id="PF02171">
    <property type="entry name" value="Piwi"/>
    <property type="match status" value="1"/>
</dbReference>
<keyword evidence="4" id="KW-1185">Reference proteome</keyword>
<dbReference type="GO" id="GO:0003676">
    <property type="term" value="F:nucleic acid binding"/>
    <property type="evidence" value="ECO:0007669"/>
    <property type="project" value="InterPro"/>
</dbReference>
<dbReference type="InterPro" id="IPR003165">
    <property type="entry name" value="Piwi"/>
</dbReference>
<proteinExistence type="predicted"/>
<dbReference type="InterPro" id="IPR036397">
    <property type="entry name" value="RNaseH_sf"/>
</dbReference>
<sequence>MIDTLFKPVGDDDHGFIKDSVVDFLKNNNGQKPEQIIIFRDGVSESQFNQVLNDELSQIMETCKFFGGKHFSGNWFPKFTVMVTQKNHHTRFFLRNGQRPDQVTNVPPGDYKANTRPCAPR</sequence>
<evidence type="ECO:0000313" key="4">
    <source>
        <dbReference type="Proteomes" id="UP000015106"/>
    </source>
</evidence>
<protein>
    <recommendedName>
        <fullName evidence="2">Piwi domain-containing protein</fullName>
    </recommendedName>
</protein>
<gene>
    <name evidence="3" type="primary">LOC125543725</name>
</gene>
<dbReference type="OrthoDB" id="586263at2759"/>
<evidence type="ECO:0000256" key="1">
    <source>
        <dbReference type="SAM" id="MobiDB-lite"/>
    </source>
</evidence>
<dbReference type="KEGG" id="tua:125543725"/>
<dbReference type="Gramene" id="TuG1812G0300002158.01.T02">
    <property type="protein sequence ID" value="TuG1812G0300002158.01.T02"/>
    <property type="gene ID" value="TuG1812G0300002158.01"/>
</dbReference>
<dbReference type="PROSITE" id="PS50822">
    <property type="entry name" value="PIWI"/>
    <property type="match status" value="1"/>
</dbReference>
<feature type="region of interest" description="Disordered" evidence="1">
    <location>
        <begin position="98"/>
        <end position="121"/>
    </location>
</feature>
<organism evidence="3 4">
    <name type="scientific">Triticum urartu</name>
    <name type="common">Red wild einkorn</name>
    <name type="synonym">Crithodium urartu</name>
    <dbReference type="NCBI Taxonomy" id="4572"/>
    <lineage>
        <taxon>Eukaryota</taxon>
        <taxon>Viridiplantae</taxon>
        <taxon>Streptophyta</taxon>
        <taxon>Embryophyta</taxon>
        <taxon>Tracheophyta</taxon>
        <taxon>Spermatophyta</taxon>
        <taxon>Magnoliopsida</taxon>
        <taxon>Liliopsida</taxon>
        <taxon>Poales</taxon>
        <taxon>Poaceae</taxon>
        <taxon>BOP clade</taxon>
        <taxon>Pooideae</taxon>
        <taxon>Triticodae</taxon>
        <taxon>Triticeae</taxon>
        <taxon>Triticinae</taxon>
        <taxon>Triticum</taxon>
    </lineage>
</organism>
<dbReference type="InterPro" id="IPR012337">
    <property type="entry name" value="RNaseH-like_sf"/>
</dbReference>
<dbReference type="AlphaFoldDB" id="A0A8R7PRZ6"/>
<dbReference type="PANTHER" id="PTHR22891">
    <property type="entry name" value="EUKARYOTIC TRANSLATION INITIATION FACTOR 2C"/>
    <property type="match status" value="1"/>
</dbReference>
<dbReference type="EnsemblPlants" id="TuG1812G0300002158.01.T01">
    <property type="protein sequence ID" value="TuG1812G0300002158.01.T01"/>
    <property type="gene ID" value="TuG1812G0300002158.01"/>
</dbReference>
<dbReference type="RefSeq" id="XP_048563145.1">
    <property type="nucleotide sequence ID" value="XM_048707188.1"/>
</dbReference>
<dbReference type="Gene3D" id="3.30.420.10">
    <property type="entry name" value="Ribonuclease H-like superfamily/Ribonuclease H"/>
    <property type="match status" value="1"/>
</dbReference>
<accession>A0A8R7PRZ6</accession>
<name>A0A8R7PRZ6_TRIUA</name>
<evidence type="ECO:0000313" key="3">
    <source>
        <dbReference type="EnsemblPlants" id="TuG1812G0300002158.01.T02"/>
    </source>
</evidence>
<evidence type="ECO:0000259" key="2">
    <source>
        <dbReference type="PROSITE" id="PS50822"/>
    </source>
</evidence>